<keyword evidence="1" id="KW-0732">Signal</keyword>
<name>A0A2T7AUQ3_9ENTR</name>
<organism evidence="2">
    <name type="scientific">Cronobacter turicensis</name>
    <dbReference type="NCBI Taxonomy" id="413502"/>
    <lineage>
        <taxon>Bacteria</taxon>
        <taxon>Pseudomonadati</taxon>
        <taxon>Pseudomonadota</taxon>
        <taxon>Gammaproteobacteria</taxon>
        <taxon>Enterobacterales</taxon>
        <taxon>Enterobacteriaceae</taxon>
        <taxon>Cronobacter</taxon>
    </lineage>
</organism>
<dbReference type="RefSeq" id="WP_075199791.1">
    <property type="nucleotide sequence ID" value="NZ_CP187984.1"/>
</dbReference>
<sequence>MLSTHLLLDSKKLLPFLALCSLGALANERFSGQWEGENEAGSVLTLNLKQNAQVINGTYCYITQRGNRIDCAAPGENNLHGIIAGNRADVVFDSSFGGVNGQASLEVENDRMAWQLIKVPVKGSYYAPQTITLTRNRAGNAIQAMILPQ</sequence>
<dbReference type="AlphaFoldDB" id="A0A2T7AUQ3"/>
<feature type="signal peptide" evidence="1">
    <location>
        <begin position="1"/>
        <end position="26"/>
    </location>
</feature>
<gene>
    <name evidence="2" type="ORF">BS411_22290</name>
</gene>
<dbReference type="OrthoDB" id="9109854at2"/>
<comment type="caution">
    <text evidence="2">The sequence shown here is derived from an EMBL/GenBank/DDBJ whole genome shotgun (WGS) entry which is preliminary data.</text>
</comment>
<reference evidence="2" key="1">
    <citation type="submission" date="2016-12" db="EMBL/GenBank/DDBJ databases">
        <title>Analysis of the Molecular Diversity Among Cronobacter Species Isolated from Filth Flies Using a Pan Genomic DNA Microarray.</title>
        <authorList>
            <person name="Pava-Ripoll M."/>
            <person name="Tall B."/>
            <person name="Farber J."/>
            <person name="Fanning S."/>
            <person name="Lehner A."/>
            <person name="Stephan R."/>
            <person name="Pagotto F."/>
            <person name="Iverson C."/>
            <person name="Ziobro G."/>
            <person name="Miller A."/>
            <person name="Pearson R."/>
            <person name="Yan Q."/>
            <person name="Kim M."/>
            <person name="Jeong S."/>
            <person name="Park J."/>
            <person name="Jun S."/>
            <person name="Choi H."/>
            <person name="Chung T."/>
            <person name="Yoo Y."/>
            <person name="Park E."/>
            <person name="Hwang S."/>
            <person name="Lee B."/>
            <person name="Sathyamoorthy V."/>
            <person name="Carter L."/>
            <person name="Mammel M."/>
            <person name="Jackson S."/>
            <person name="Kothary M."/>
            <person name="Patel I."/>
            <person name="Grim C."/>
            <person name="Gopinath G."/>
            <person name="Gangiredla J."/>
            <person name="Chase H."/>
        </authorList>
    </citation>
    <scope>NUCLEOTIDE SEQUENCE [LARGE SCALE GENOMIC DNA]</scope>
    <source>
        <strain evidence="2">MOD1-Sh41s</strain>
    </source>
</reference>
<accession>A0A2T7AUQ3</accession>
<evidence type="ECO:0000313" key="2">
    <source>
        <dbReference type="EMBL" id="PUX15534.1"/>
    </source>
</evidence>
<feature type="chain" id="PRO_5015558202" evidence="1">
    <location>
        <begin position="27"/>
        <end position="149"/>
    </location>
</feature>
<dbReference type="EMBL" id="MSAG01000063">
    <property type="protein sequence ID" value="PUX15534.1"/>
    <property type="molecule type" value="Genomic_DNA"/>
</dbReference>
<evidence type="ECO:0000256" key="1">
    <source>
        <dbReference type="SAM" id="SignalP"/>
    </source>
</evidence>
<proteinExistence type="predicted"/>
<protein>
    <submittedName>
        <fullName evidence="2">Uncharacterized protein</fullName>
    </submittedName>
</protein>